<dbReference type="Gene3D" id="3.30.200.110">
    <property type="entry name" value="Inositol-pentakisphosphate 2-kinase, N-lobe"/>
    <property type="match status" value="1"/>
</dbReference>
<comment type="catalytic activity">
    <reaction evidence="1 10">
        <text>1D-myo-inositol 1,3,4,5,6-pentakisphosphate + ATP = 1D-myo-inositol hexakisphosphate + ADP + H(+)</text>
        <dbReference type="Rhea" id="RHEA:20313"/>
        <dbReference type="ChEBI" id="CHEBI:15378"/>
        <dbReference type="ChEBI" id="CHEBI:30616"/>
        <dbReference type="ChEBI" id="CHEBI:57733"/>
        <dbReference type="ChEBI" id="CHEBI:58130"/>
        <dbReference type="ChEBI" id="CHEBI:456216"/>
        <dbReference type="EC" id="2.7.1.158"/>
    </reaction>
</comment>
<evidence type="ECO:0000313" key="12">
    <source>
        <dbReference type="Proteomes" id="UP000009328"/>
    </source>
</evidence>
<organism evidence="11 12">
    <name type="scientific">Wickerhamomyces ciferrii (strain ATCC 14091 / BCRC 22168 / CBS 111 / JCM 3599 / NBRC 0793 / NRRL Y-1031 F-60-10)</name>
    <name type="common">Yeast</name>
    <name type="synonym">Pichia ciferrii</name>
    <dbReference type="NCBI Taxonomy" id="1206466"/>
    <lineage>
        <taxon>Eukaryota</taxon>
        <taxon>Fungi</taxon>
        <taxon>Dikarya</taxon>
        <taxon>Ascomycota</taxon>
        <taxon>Saccharomycotina</taxon>
        <taxon>Saccharomycetes</taxon>
        <taxon>Phaffomycetales</taxon>
        <taxon>Wickerhamomycetaceae</taxon>
        <taxon>Wickerhamomyces</taxon>
    </lineage>
</organism>
<dbReference type="PANTHER" id="PTHR14456:SF2">
    <property type="entry name" value="INOSITOL-PENTAKISPHOSPHATE 2-KINASE"/>
    <property type="match status" value="1"/>
</dbReference>
<keyword evidence="12" id="KW-1185">Reference proteome</keyword>
<comment type="similarity">
    <text evidence="3">Belongs to the IPK1 type 1 family.</text>
</comment>
<comment type="caution">
    <text evidence="11">The sequence shown here is derived from an EMBL/GenBank/DDBJ whole genome shotgun (WGS) entry which is preliminary data.</text>
</comment>
<keyword evidence="6 10" id="KW-0808">Transferase</keyword>
<evidence type="ECO:0000256" key="8">
    <source>
        <dbReference type="ARBA" id="ARBA00022777"/>
    </source>
</evidence>
<dbReference type="FunCoup" id="K0KT75">
    <property type="interactions" value="43"/>
</dbReference>
<dbReference type="InParanoid" id="K0KT75"/>
<dbReference type="eggNOG" id="ENOG502S7VH">
    <property type="taxonomic scope" value="Eukaryota"/>
</dbReference>
<dbReference type="STRING" id="1206466.K0KT75"/>
<dbReference type="InterPro" id="IPR009286">
    <property type="entry name" value="Ins_P5_2-kin"/>
</dbReference>
<dbReference type="GO" id="GO:0035299">
    <property type="term" value="F:inositol-1,3,4,5,6-pentakisphosphate 2-kinase activity"/>
    <property type="evidence" value="ECO:0007669"/>
    <property type="project" value="UniProtKB-EC"/>
</dbReference>
<dbReference type="GO" id="GO:0005524">
    <property type="term" value="F:ATP binding"/>
    <property type="evidence" value="ECO:0007669"/>
    <property type="project" value="UniProtKB-KW"/>
</dbReference>
<dbReference type="Pfam" id="PF06090">
    <property type="entry name" value="Ins_P5_2-kin"/>
    <property type="match status" value="1"/>
</dbReference>
<dbReference type="HOGENOM" id="CLU_046294_1_0_1"/>
<dbReference type="InterPro" id="IPR043001">
    <property type="entry name" value="IP5_2-K_N_lobe"/>
</dbReference>
<evidence type="ECO:0000256" key="9">
    <source>
        <dbReference type="ARBA" id="ARBA00022840"/>
    </source>
</evidence>
<evidence type="ECO:0000256" key="6">
    <source>
        <dbReference type="ARBA" id="ARBA00022679"/>
    </source>
</evidence>
<evidence type="ECO:0000256" key="2">
    <source>
        <dbReference type="ARBA" id="ARBA00003979"/>
    </source>
</evidence>
<evidence type="ECO:0000313" key="11">
    <source>
        <dbReference type="EMBL" id="CCH45232.1"/>
    </source>
</evidence>
<dbReference type="GO" id="GO:0005634">
    <property type="term" value="C:nucleus"/>
    <property type="evidence" value="ECO:0007669"/>
    <property type="project" value="TreeGrafter"/>
</dbReference>
<comment type="domain">
    <text evidence="10">The EXKPK motif is conserved in inositol-pentakisphosphate 2-kinases of both family 1 and 2.</text>
</comment>
<evidence type="ECO:0000256" key="3">
    <source>
        <dbReference type="ARBA" id="ARBA00008305"/>
    </source>
</evidence>
<comment type="function">
    <text evidence="2">Has kinase activity and phosphorylates inositol-1,3,4,5,6-pentakisphosphate (Ins(1,3,4,5,6)P5) to produce 1,2,3,4,5,6-hexakisphosphate (InsP6), also known as phytate.</text>
</comment>
<dbReference type="GO" id="GO:0032958">
    <property type="term" value="P:inositol phosphate biosynthetic process"/>
    <property type="evidence" value="ECO:0007669"/>
    <property type="project" value="TreeGrafter"/>
</dbReference>
<dbReference type="Proteomes" id="UP000009328">
    <property type="component" value="Unassembled WGS sequence"/>
</dbReference>
<dbReference type="EC" id="2.7.1.158" evidence="4 10"/>
<comment type="function">
    <text evidence="10">Phosphorylates Ins(1,3,4,5,6)P5 at position 2 to form Ins(1,2,3,4,5,6)P6 (InsP6 or phytate).</text>
</comment>
<evidence type="ECO:0000256" key="7">
    <source>
        <dbReference type="ARBA" id="ARBA00022741"/>
    </source>
</evidence>
<gene>
    <name evidence="11" type="ORF">BN7_4813</name>
</gene>
<keyword evidence="9 10" id="KW-0067">ATP-binding</keyword>
<proteinExistence type="inferred from homology"/>
<dbReference type="AlphaFoldDB" id="K0KT75"/>
<sequence length="264" mass="31074">MDCLESKDWIFFNKGKANTLYRYIGNDSQFKDKLLRLRQSNQTITSKQVYEYIEDVVRPKLNQVIECDLVKVDFQVDGLLNDGFGLLIPNLIPLDSKIIKKEKYFTTFENSNQFILELKPKWLDIGRACRNCAHHRYKHHEEPNFCALDLLDFDKIQNAVEIITDDHNVQNTLINYFQSEENILSKILKLQEIKKYDISKIKKESDITPDFTFSMTMRDVSVFIIIQDQKVSKIVVTDTDPKSTTKWKHWVSTEQTLIDNGFYK</sequence>
<evidence type="ECO:0000256" key="1">
    <source>
        <dbReference type="ARBA" id="ARBA00001774"/>
    </source>
</evidence>
<dbReference type="PANTHER" id="PTHR14456">
    <property type="entry name" value="INOSITOL POLYPHOSPHATE KINASE 1"/>
    <property type="match status" value="1"/>
</dbReference>
<protein>
    <recommendedName>
        <fullName evidence="5 10">Inositol-pentakisphosphate 2-kinase</fullName>
        <ecNumber evidence="4 10">2.7.1.158</ecNumber>
    </recommendedName>
</protein>
<dbReference type="EMBL" id="CAIF01000185">
    <property type="protein sequence ID" value="CCH45232.1"/>
    <property type="molecule type" value="Genomic_DNA"/>
</dbReference>
<evidence type="ECO:0000256" key="10">
    <source>
        <dbReference type="RuleBase" id="RU364126"/>
    </source>
</evidence>
<name>K0KT75_WICCF</name>
<reference evidence="11 12" key="1">
    <citation type="journal article" date="2012" name="Eukaryot. Cell">
        <title>Draft genome sequence of Wickerhamomyces ciferrii NRRL Y-1031 F-60-10.</title>
        <authorList>
            <person name="Schneider J."/>
            <person name="Andrea H."/>
            <person name="Blom J."/>
            <person name="Jaenicke S."/>
            <person name="Ruckert C."/>
            <person name="Schorsch C."/>
            <person name="Szczepanowski R."/>
            <person name="Farwick M."/>
            <person name="Goesmann A."/>
            <person name="Puhler A."/>
            <person name="Schaffer S."/>
            <person name="Tauch A."/>
            <person name="Kohler T."/>
            <person name="Brinkrolf K."/>
        </authorList>
    </citation>
    <scope>NUCLEOTIDE SEQUENCE [LARGE SCALE GENOMIC DNA]</scope>
    <source>
        <strain evidence="12">ATCC 14091 / BCRC 22168 / CBS 111 / JCM 3599 / NBRC 0793 / NRRL Y-1031 F-60-10</strain>
    </source>
</reference>
<accession>K0KT75</accession>
<evidence type="ECO:0000256" key="5">
    <source>
        <dbReference type="ARBA" id="ARBA00014846"/>
    </source>
</evidence>
<evidence type="ECO:0000256" key="4">
    <source>
        <dbReference type="ARBA" id="ARBA00012023"/>
    </source>
</evidence>
<keyword evidence="8 10" id="KW-0418">Kinase</keyword>
<keyword evidence="7 10" id="KW-0547">Nucleotide-binding</keyword>